<comment type="caution">
    <text evidence="6">The sequence shown here is derived from an EMBL/GenBank/DDBJ whole genome shotgun (WGS) entry which is preliminary data.</text>
</comment>
<comment type="similarity">
    <text evidence="1">Belongs to the sulfatase family.</text>
</comment>
<gene>
    <name evidence="6" type="ORF">C5Y83_27650</name>
</gene>
<dbReference type="SUPFAM" id="SSF53649">
    <property type="entry name" value="Alkaline phosphatase-like"/>
    <property type="match status" value="1"/>
</dbReference>
<dbReference type="InterPro" id="IPR050738">
    <property type="entry name" value="Sulfatase"/>
</dbReference>
<evidence type="ECO:0000313" key="7">
    <source>
        <dbReference type="Proteomes" id="UP000238322"/>
    </source>
</evidence>
<evidence type="ECO:0000313" key="6">
    <source>
        <dbReference type="EMBL" id="PQO29821.1"/>
    </source>
</evidence>
<dbReference type="InterPro" id="IPR017850">
    <property type="entry name" value="Alkaline_phosphatase_core_sf"/>
</dbReference>
<dbReference type="Pfam" id="PF00884">
    <property type="entry name" value="Sulfatase"/>
    <property type="match status" value="1"/>
</dbReference>
<dbReference type="AlphaFoldDB" id="A0A2S8FCC7"/>
<name>A0A2S8FCC7_9BACT</name>
<protein>
    <submittedName>
        <fullName evidence="6">Sulfatase</fullName>
    </submittedName>
</protein>
<keyword evidence="3" id="KW-0378">Hydrolase</keyword>
<dbReference type="Gene3D" id="3.40.720.10">
    <property type="entry name" value="Alkaline Phosphatase, subunit A"/>
    <property type="match status" value="1"/>
</dbReference>
<evidence type="ECO:0000259" key="5">
    <source>
        <dbReference type="Pfam" id="PF00884"/>
    </source>
</evidence>
<sequence>MQVLGDLMDGMYRPYPSIPTLNEAYPVSHLIVRLALFTLLLFPGISQASDQLNILLITADDLGPQLSCYGDPIAQTPNIDQLAQQSVQYQTAYVSQASCSPSRSTMFTGLYPHGNGHYGLANANVGFQVHQELYDDLLPNVLKRAGYRTGIIGKLHVNPEKQFQFDMRQGNGFGSRQVKKQVQYAEKFISQENDQPWFLMFNLFDPHVARQSKPGGGRGPQYFPNQVEGLPKKVLTSEDVPAWPWQQIDTPAQREKIAGYYNCVYRIDAAIGMLMEALHKTEQWNNTLIIFLGDHGPPFARGKTSCYEAGLRVPFLVRWPGVSQPHVSQRLVGSIDIYPTILDAAGIELSGRLHGRSLRPVATDNDSADWRTTLAAEFHYHGAAPFFPRRAITDGRFKLIHNLHAGKLSASASVDGDQAPAMAEKLATDHPARQALDRLHNPPEWEFYDLQEDPIEFVDLSNAPEVADQQQRLKQALADWQKQTEDPFVDPAFRQKIETKYSRESR</sequence>
<feature type="domain" description="Sulfatase N-terminal" evidence="5">
    <location>
        <begin position="53"/>
        <end position="347"/>
    </location>
</feature>
<reference evidence="6 7" key="1">
    <citation type="submission" date="2018-02" db="EMBL/GenBank/DDBJ databases">
        <title>Comparative genomes isolates from brazilian mangrove.</title>
        <authorList>
            <person name="Araujo J.E."/>
            <person name="Taketani R.G."/>
            <person name="Silva M.C.P."/>
            <person name="Loureco M.V."/>
            <person name="Andreote F.D."/>
        </authorList>
    </citation>
    <scope>NUCLEOTIDE SEQUENCE [LARGE SCALE GENOMIC DNA]</scope>
    <source>
        <strain evidence="6 7">Hex-1 MGV</strain>
    </source>
</reference>
<dbReference type="PANTHER" id="PTHR42693:SF53">
    <property type="entry name" value="ENDO-4-O-SULFATASE"/>
    <property type="match status" value="1"/>
</dbReference>
<dbReference type="PANTHER" id="PTHR42693">
    <property type="entry name" value="ARYLSULFATASE FAMILY MEMBER"/>
    <property type="match status" value="1"/>
</dbReference>
<organism evidence="6 7">
    <name type="scientific">Blastopirellula marina</name>
    <dbReference type="NCBI Taxonomy" id="124"/>
    <lineage>
        <taxon>Bacteria</taxon>
        <taxon>Pseudomonadati</taxon>
        <taxon>Planctomycetota</taxon>
        <taxon>Planctomycetia</taxon>
        <taxon>Pirellulales</taxon>
        <taxon>Pirellulaceae</taxon>
        <taxon>Blastopirellula</taxon>
    </lineage>
</organism>
<dbReference type="GO" id="GO:0004065">
    <property type="term" value="F:arylsulfatase activity"/>
    <property type="evidence" value="ECO:0007669"/>
    <property type="project" value="TreeGrafter"/>
</dbReference>
<dbReference type="PROSITE" id="PS00523">
    <property type="entry name" value="SULFATASE_1"/>
    <property type="match status" value="1"/>
</dbReference>
<proteinExistence type="inferred from homology"/>
<dbReference type="InterPro" id="IPR000917">
    <property type="entry name" value="Sulfatase_N"/>
</dbReference>
<evidence type="ECO:0000256" key="4">
    <source>
        <dbReference type="ARBA" id="ARBA00022837"/>
    </source>
</evidence>
<keyword evidence="4" id="KW-0106">Calcium</keyword>
<keyword evidence="2" id="KW-0479">Metal-binding</keyword>
<dbReference type="Proteomes" id="UP000238322">
    <property type="component" value="Unassembled WGS sequence"/>
</dbReference>
<dbReference type="InterPro" id="IPR024607">
    <property type="entry name" value="Sulfatase_CS"/>
</dbReference>
<dbReference type="GO" id="GO:0046872">
    <property type="term" value="F:metal ion binding"/>
    <property type="evidence" value="ECO:0007669"/>
    <property type="project" value="UniProtKB-KW"/>
</dbReference>
<evidence type="ECO:0000256" key="1">
    <source>
        <dbReference type="ARBA" id="ARBA00008779"/>
    </source>
</evidence>
<evidence type="ECO:0000256" key="2">
    <source>
        <dbReference type="ARBA" id="ARBA00022723"/>
    </source>
</evidence>
<dbReference type="CDD" id="cd16027">
    <property type="entry name" value="SGSH"/>
    <property type="match status" value="1"/>
</dbReference>
<evidence type="ECO:0000256" key="3">
    <source>
        <dbReference type="ARBA" id="ARBA00022801"/>
    </source>
</evidence>
<accession>A0A2S8FCC7</accession>
<dbReference type="EMBL" id="PUHY01000015">
    <property type="protein sequence ID" value="PQO29821.1"/>
    <property type="molecule type" value="Genomic_DNA"/>
</dbReference>